<sequence>MRTINIGLLWHSLDSPNLGVAALTHAQMHLAGEVARSMGIEPRFSLLGWVQDGASPSAGAVARACRVNGKRLLGLEGDFHRAVKQCDIVLDIGEGDSFSDIYGWKRLAYLAGTKVVARLHKRPLVMSPQTLGPFRHPLARRIGDFVMAHSRAVFSRDGLSTEYFQGRGLDVEFHEAIDVAFALPFERAPRTAGRVRVGINVSGLLWSGGYTGNNQFGLTIDYRDAVLRVIDEVSAGGDADIVLVPHVITADRAAEDDLRVSQEIARMRPGVTVAPTFASPVEAKSFISGLDFFTGARMHACIAAFSSGVPCVPMAYSRKFTGLFNTLGYPHVADCTRETTDQVVARIVDACNQRARLAEQVAAGNVVAQRRLDQYKATLGRIFAEVEGAHEAHA</sequence>
<comment type="caution">
    <text evidence="2">The sequence shown here is derived from an EMBL/GenBank/DDBJ whole genome shotgun (WGS) entry which is preliminary data.</text>
</comment>
<dbReference type="Pfam" id="PF04230">
    <property type="entry name" value="PS_pyruv_trans"/>
    <property type="match status" value="1"/>
</dbReference>
<dbReference type="Proteomes" id="UP000887222">
    <property type="component" value="Unassembled WGS sequence"/>
</dbReference>
<dbReference type="InterPro" id="IPR007345">
    <property type="entry name" value="Polysacch_pyruvyl_Trfase"/>
</dbReference>
<name>A0ABQ4Q6U4_9BURK</name>
<reference evidence="2 3" key="1">
    <citation type="journal article" date="2022" name="Int. J. Syst. Evol. Microbiol.">
        <title>Noviherbaspirillum aridicola sp. nov., isolated from an arid soil in Pakistan.</title>
        <authorList>
            <person name="Khan I.U."/>
            <person name="Saqib M."/>
            <person name="Amin A."/>
            <person name="Hussain F."/>
            <person name="Li L."/>
            <person name="Liu Y.H."/>
            <person name="Fang B.Z."/>
            <person name="Ahmed I."/>
            <person name="Li W.J."/>
        </authorList>
    </citation>
    <scope>NUCLEOTIDE SEQUENCE [LARGE SCALE GENOMIC DNA]</scope>
    <source>
        <strain evidence="2 3">NCCP-691</strain>
    </source>
</reference>
<evidence type="ECO:0000313" key="2">
    <source>
        <dbReference type="EMBL" id="GIZ52510.1"/>
    </source>
</evidence>
<gene>
    <name evidence="2" type="ORF">NCCP691_25240</name>
</gene>
<dbReference type="PANTHER" id="PTHR36836:SF1">
    <property type="entry name" value="COLANIC ACID BIOSYNTHESIS PROTEIN WCAK"/>
    <property type="match status" value="1"/>
</dbReference>
<keyword evidence="3" id="KW-1185">Reference proteome</keyword>
<organism evidence="2 3">
    <name type="scientific">Noviherbaspirillum aridicola</name>
    <dbReference type="NCBI Taxonomy" id="2849687"/>
    <lineage>
        <taxon>Bacteria</taxon>
        <taxon>Pseudomonadati</taxon>
        <taxon>Pseudomonadota</taxon>
        <taxon>Betaproteobacteria</taxon>
        <taxon>Burkholderiales</taxon>
        <taxon>Oxalobacteraceae</taxon>
        <taxon>Noviherbaspirillum</taxon>
    </lineage>
</organism>
<proteinExistence type="predicted"/>
<dbReference type="PANTHER" id="PTHR36836">
    <property type="entry name" value="COLANIC ACID BIOSYNTHESIS PROTEIN WCAK"/>
    <property type="match status" value="1"/>
</dbReference>
<dbReference type="RefSeq" id="WP_220808865.1">
    <property type="nucleotide sequence ID" value="NZ_BPMK01000010.1"/>
</dbReference>
<feature type="domain" description="Polysaccharide pyruvyl transferase" evidence="1">
    <location>
        <begin position="76"/>
        <end position="317"/>
    </location>
</feature>
<accession>A0ABQ4Q6U4</accession>
<evidence type="ECO:0000313" key="3">
    <source>
        <dbReference type="Proteomes" id="UP000887222"/>
    </source>
</evidence>
<dbReference type="EMBL" id="BPMK01000010">
    <property type="protein sequence ID" value="GIZ52510.1"/>
    <property type="molecule type" value="Genomic_DNA"/>
</dbReference>
<evidence type="ECO:0000259" key="1">
    <source>
        <dbReference type="Pfam" id="PF04230"/>
    </source>
</evidence>
<protein>
    <recommendedName>
        <fullName evidence="1">Polysaccharide pyruvyl transferase domain-containing protein</fullName>
    </recommendedName>
</protein>